<reference evidence="4" key="1">
    <citation type="journal article" date="2019" name="Int. J. Syst. Evol. Microbiol.">
        <title>The Global Catalogue of Microorganisms (GCM) 10K type strain sequencing project: providing services to taxonomists for standard genome sequencing and annotation.</title>
        <authorList>
            <consortium name="The Broad Institute Genomics Platform"/>
            <consortium name="The Broad Institute Genome Sequencing Center for Infectious Disease"/>
            <person name="Wu L."/>
            <person name="Ma J."/>
        </authorList>
    </citation>
    <scope>NUCLEOTIDE SEQUENCE [LARGE SCALE GENOMIC DNA]</scope>
    <source>
        <strain evidence="4">JCM 17986</strain>
    </source>
</reference>
<name>A0ABP9I825_9ACTN</name>
<evidence type="ECO:0000313" key="4">
    <source>
        <dbReference type="Proteomes" id="UP001500466"/>
    </source>
</evidence>
<gene>
    <name evidence="3" type="ORF">GCM10023205_72020</name>
</gene>
<dbReference type="InterPro" id="IPR022002">
    <property type="entry name" value="ChsH2_Znr"/>
</dbReference>
<dbReference type="Pfam" id="PF12172">
    <property type="entry name" value="zf-ChsH2"/>
    <property type="match status" value="1"/>
</dbReference>
<protein>
    <submittedName>
        <fullName evidence="3">OB-fold domain-containing protein</fullName>
    </submittedName>
</protein>
<dbReference type="Gene3D" id="6.10.30.10">
    <property type="match status" value="1"/>
</dbReference>
<evidence type="ECO:0000259" key="2">
    <source>
        <dbReference type="Pfam" id="PF12172"/>
    </source>
</evidence>
<accession>A0ABP9I825</accession>
<dbReference type="Pfam" id="PF01796">
    <property type="entry name" value="OB_ChsH2_C"/>
    <property type="match status" value="1"/>
</dbReference>
<dbReference type="RefSeq" id="WP_345680029.1">
    <property type="nucleotide sequence ID" value="NZ_BAABHS010000039.1"/>
</dbReference>
<sequence>MLQPQTGIPLNPVTPLTAPFWDGCAGGELRYQRCTECGTANFTPTDLCRGCTSRALEWRVSSGLGTVYSWTVVHRPVTPAFTAPYAVAIVDLDDGYRMLTNLIGIDAAAVREGLRVRVDHHGVGGERVLPYFRPEFPTAEIAEGK</sequence>
<proteinExistence type="predicted"/>
<dbReference type="Proteomes" id="UP001500466">
    <property type="component" value="Unassembled WGS sequence"/>
</dbReference>
<dbReference type="InterPro" id="IPR002878">
    <property type="entry name" value="ChsH2_C"/>
</dbReference>
<feature type="domain" description="ChsH2 rubredoxin-like zinc ribbon" evidence="2">
    <location>
        <begin position="21"/>
        <end position="57"/>
    </location>
</feature>
<dbReference type="PANTHER" id="PTHR34075">
    <property type="entry name" value="BLR3430 PROTEIN"/>
    <property type="match status" value="1"/>
</dbReference>
<keyword evidence="4" id="KW-1185">Reference proteome</keyword>
<evidence type="ECO:0000313" key="3">
    <source>
        <dbReference type="EMBL" id="GAA4990306.1"/>
    </source>
</evidence>
<evidence type="ECO:0000259" key="1">
    <source>
        <dbReference type="Pfam" id="PF01796"/>
    </source>
</evidence>
<dbReference type="PANTHER" id="PTHR34075:SF5">
    <property type="entry name" value="BLR3430 PROTEIN"/>
    <property type="match status" value="1"/>
</dbReference>
<dbReference type="EMBL" id="BAABHS010000039">
    <property type="protein sequence ID" value="GAA4990306.1"/>
    <property type="molecule type" value="Genomic_DNA"/>
</dbReference>
<comment type="caution">
    <text evidence="3">The sequence shown here is derived from an EMBL/GenBank/DDBJ whole genome shotgun (WGS) entry which is preliminary data.</text>
</comment>
<organism evidence="3 4">
    <name type="scientific">Yinghuangia aomiensis</name>
    <dbReference type="NCBI Taxonomy" id="676205"/>
    <lineage>
        <taxon>Bacteria</taxon>
        <taxon>Bacillati</taxon>
        <taxon>Actinomycetota</taxon>
        <taxon>Actinomycetes</taxon>
        <taxon>Kitasatosporales</taxon>
        <taxon>Streptomycetaceae</taxon>
        <taxon>Yinghuangia</taxon>
    </lineage>
</organism>
<dbReference type="SUPFAM" id="SSF50249">
    <property type="entry name" value="Nucleic acid-binding proteins"/>
    <property type="match status" value="1"/>
</dbReference>
<feature type="domain" description="ChsH2 C-terminal OB-fold" evidence="1">
    <location>
        <begin position="58"/>
        <end position="119"/>
    </location>
</feature>
<dbReference type="InterPro" id="IPR012340">
    <property type="entry name" value="NA-bd_OB-fold"/>
</dbReference>
<dbReference type="InterPro" id="IPR052513">
    <property type="entry name" value="Thioester_dehydratase-like"/>
</dbReference>